<dbReference type="GO" id="GO:0071949">
    <property type="term" value="F:FAD binding"/>
    <property type="evidence" value="ECO:0007669"/>
    <property type="project" value="InterPro"/>
</dbReference>
<evidence type="ECO:0000313" key="6">
    <source>
        <dbReference type="Proteomes" id="UP000264719"/>
    </source>
</evidence>
<evidence type="ECO:0000256" key="3">
    <source>
        <dbReference type="ARBA" id="ARBA00023002"/>
    </source>
</evidence>
<dbReference type="PROSITE" id="PS51387">
    <property type="entry name" value="FAD_PCMH"/>
    <property type="match status" value="1"/>
</dbReference>
<dbReference type="GO" id="GO:0016491">
    <property type="term" value="F:oxidoreductase activity"/>
    <property type="evidence" value="ECO:0007669"/>
    <property type="project" value="UniProtKB-KW"/>
</dbReference>
<sequence length="287" mass="29384">MQFVTAQSTAEAARLLAESGGAARVLAGGTDLLVQMKSGMVEPATIIDIKKIPGMMAITEEDGGYRIGAGVPGQMLGEHAGVVALWPGVVEGCELIGSTQVQGRCTMVGNLCNASPAADSVPPMVAANAVARIEGPDGSRDVPVADIPAGPGKLNLKPGELITSIFLPARPKRASDAYLRFIPRTEMDIAVASAAVSLELAEDGSIAHARVALGAVGPKVALVEDAARAIEGTTLDDAALDALMAACRAACNPINDKRGTVEFRTQVAGVLAKRAALIAKDRAGEKQ</sequence>
<dbReference type="InterPro" id="IPR016166">
    <property type="entry name" value="FAD-bd_PCMH"/>
</dbReference>
<dbReference type="InterPro" id="IPR016169">
    <property type="entry name" value="FAD-bd_PCMH_sub2"/>
</dbReference>
<dbReference type="InterPro" id="IPR036683">
    <property type="entry name" value="CO_DH_flav_C_dom_sf"/>
</dbReference>
<accession>A0A348WIN1</accession>
<keyword evidence="3" id="KW-0560">Oxidoreductase</keyword>
<dbReference type="Gene3D" id="3.30.465.10">
    <property type="match status" value="1"/>
</dbReference>
<dbReference type="InterPro" id="IPR051312">
    <property type="entry name" value="Diverse_Substr_Oxidored"/>
</dbReference>
<evidence type="ECO:0000256" key="1">
    <source>
        <dbReference type="ARBA" id="ARBA00022630"/>
    </source>
</evidence>
<name>A0A348WIN1_9RHOB</name>
<dbReference type="PANTHER" id="PTHR42659">
    <property type="entry name" value="XANTHINE DEHYDROGENASE SUBUNIT C-RELATED"/>
    <property type="match status" value="1"/>
</dbReference>
<dbReference type="Gene3D" id="3.30.43.10">
    <property type="entry name" value="Uridine Diphospho-n-acetylenolpyruvylglucosamine Reductase, domain 2"/>
    <property type="match status" value="1"/>
</dbReference>
<gene>
    <name evidence="5" type="ORF">DCS45_21340</name>
</gene>
<protein>
    <submittedName>
        <fullName evidence="5">Oxidoreductase</fullName>
    </submittedName>
</protein>
<dbReference type="EMBL" id="DMVW01000203">
    <property type="protein sequence ID" value="HAR54393.1"/>
    <property type="molecule type" value="Genomic_DNA"/>
</dbReference>
<dbReference type="Proteomes" id="UP000264719">
    <property type="component" value="Unassembled WGS sequence"/>
</dbReference>
<dbReference type="InterPro" id="IPR036318">
    <property type="entry name" value="FAD-bd_PCMH-like_sf"/>
</dbReference>
<dbReference type="SUPFAM" id="SSF56176">
    <property type="entry name" value="FAD-binding/transporter-associated domain-like"/>
    <property type="match status" value="1"/>
</dbReference>
<reference evidence="5 6" key="1">
    <citation type="journal article" date="2018" name="Nat. Biotechnol.">
        <title>A standardized bacterial taxonomy based on genome phylogeny substantially revises the tree of life.</title>
        <authorList>
            <person name="Parks D.H."/>
            <person name="Chuvochina M."/>
            <person name="Waite D.W."/>
            <person name="Rinke C."/>
            <person name="Skarshewski A."/>
            <person name="Chaumeil P.A."/>
            <person name="Hugenholtz P."/>
        </authorList>
    </citation>
    <scope>NUCLEOTIDE SEQUENCE [LARGE SCALE GENOMIC DNA]</scope>
    <source>
        <strain evidence="5">UBA9169</strain>
    </source>
</reference>
<dbReference type="SUPFAM" id="SSF55447">
    <property type="entry name" value="CO dehydrogenase flavoprotein C-terminal domain-like"/>
    <property type="match status" value="1"/>
</dbReference>
<evidence type="ECO:0000313" key="5">
    <source>
        <dbReference type="EMBL" id="HAR54393.1"/>
    </source>
</evidence>
<evidence type="ECO:0000256" key="2">
    <source>
        <dbReference type="ARBA" id="ARBA00022827"/>
    </source>
</evidence>
<dbReference type="Pfam" id="PF00941">
    <property type="entry name" value="FAD_binding_5"/>
    <property type="match status" value="1"/>
</dbReference>
<keyword evidence="2" id="KW-0274">FAD</keyword>
<dbReference type="InterPro" id="IPR016167">
    <property type="entry name" value="FAD-bd_PCMH_sub1"/>
</dbReference>
<dbReference type="RefSeq" id="WP_339852679.1">
    <property type="nucleotide sequence ID" value="NZ_CAXAXR010000003.1"/>
</dbReference>
<dbReference type="SMART" id="SM01092">
    <property type="entry name" value="CO_deh_flav_C"/>
    <property type="match status" value="1"/>
</dbReference>
<evidence type="ECO:0000259" key="4">
    <source>
        <dbReference type="PROSITE" id="PS51387"/>
    </source>
</evidence>
<organism evidence="5 6">
    <name type="scientific">Roseovarius nubinhibens</name>
    <dbReference type="NCBI Taxonomy" id="314263"/>
    <lineage>
        <taxon>Bacteria</taxon>
        <taxon>Pseudomonadati</taxon>
        <taxon>Pseudomonadota</taxon>
        <taxon>Alphaproteobacteria</taxon>
        <taxon>Rhodobacterales</taxon>
        <taxon>Roseobacteraceae</taxon>
        <taxon>Roseovarius</taxon>
    </lineage>
</organism>
<comment type="caution">
    <text evidence="5">The sequence shown here is derived from an EMBL/GenBank/DDBJ whole genome shotgun (WGS) entry which is preliminary data.</text>
</comment>
<keyword evidence="1" id="KW-0285">Flavoprotein</keyword>
<feature type="domain" description="FAD-binding PCMH-type" evidence="4">
    <location>
        <begin position="1"/>
        <end position="172"/>
    </location>
</feature>
<dbReference type="AlphaFoldDB" id="A0A348WIN1"/>
<proteinExistence type="predicted"/>
<dbReference type="Gene3D" id="3.30.390.50">
    <property type="entry name" value="CO dehydrogenase flavoprotein, C-terminal domain"/>
    <property type="match status" value="1"/>
</dbReference>
<dbReference type="InterPro" id="IPR005107">
    <property type="entry name" value="CO_DH_flav_C"/>
</dbReference>
<dbReference type="InterPro" id="IPR002346">
    <property type="entry name" value="Mopterin_DH_FAD-bd"/>
</dbReference>
<dbReference type="Pfam" id="PF03450">
    <property type="entry name" value="CO_deh_flav_C"/>
    <property type="match status" value="1"/>
</dbReference>
<dbReference type="PANTHER" id="PTHR42659:SF2">
    <property type="entry name" value="XANTHINE DEHYDROGENASE SUBUNIT C-RELATED"/>
    <property type="match status" value="1"/>
</dbReference>